<protein>
    <submittedName>
        <fullName evidence="2">Putative fatty acid binding protein</fullName>
    </submittedName>
</protein>
<dbReference type="AlphaFoldDB" id="A0A376VKC3"/>
<dbReference type="Pfam" id="PF18381">
    <property type="entry name" value="YcaO_C"/>
    <property type="match status" value="1"/>
</dbReference>
<dbReference type="PANTHER" id="PTHR37809">
    <property type="entry name" value="RIBOSOMAL PROTEIN S12 METHYLTHIOTRANSFERASE ACCESSORY FACTOR YCAO"/>
    <property type="match status" value="1"/>
</dbReference>
<dbReference type="EMBL" id="UGCU01000001">
    <property type="protein sequence ID" value="STJ12236.1"/>
    <property type="molecule type" value="Genomic_DNA"/>
</dbReference>
<name>A0A376VKC3_ECOLX</name>
<gene>
    <name evidence="2" type="ORF">NCTC9077_03979</name>
</gene>
<evidence type="ECO:0000259" key="1">
    <source>
        <dbReference type="Pfam" id="PF18381"/>
    </source>
</evidence>
<organism evidence="2 3">
    <name type="scientific">Escherichia coli</name>
    <dbReference type="NCBI Taxonomy" id="562"/>
    <lineage>
        <taxon>Bacteria</taxon>
        <taxon>Pseudomonadati</taxon>
        <taxon>Pseudomonadota</taxon>
        <taxon>Gammaproteobacteria</taxon>
        <taxon>Enterobacterales</taxon>
        <taxon>Enterobacteriaceae</taxon>
        <taxon>Escherichia</taxon>
    </lineage>
</organism>
<dbReference type="Proteomes" id="UP000254495">
    <property type="component" value="Unassembled WGS sequence"/>
</dbReference>
<sequence length="227" mass="25671">MAIFNKEDKEVYIADYEHLGVYACRIIVPGMSDIYPAEDLWLANNSMGSHLRETILSLPGSEWEKEDYLNLIEQLDEEGFDDFTRVRELLGLATGSDNGWYTLRIGELKAMLALAGGDLEQALVWTEWTMEFNSSVFSPERANYYRCLQTLLLLAQEEDRQPLQYLNAFVRMYGADAVEAASAAMSGEAAFYGLQPVDSDLHAFAAHQSLLKAYEKLQRAKAAFWAK</sequence>
<feature type="domain" description="YcaO cyclodehydratase C-terminal" evidence="1">
    <location>
        <begin position="48"/>
        <end position="222"/>
    </location>
</feature>
<reference evidence="2 3" key="1">
    <citation type="submission" date="2018-06" db="EMBL/GenBank/DDBJ databases">
        <authorList>
            <consortium name="Pathogen Informatics"/>
            <person name="Doyle S."/>
        </authorList>
    </citation>
    <scope>NUCLEOTIDE SEQUENCE [LARGE SCALE GENOMIC DNA]</scope>
    <source>
        <strain evidence="2 3">NCTC9077</strain>
    </source>
</reference>
<dbReference type="PANTHER" id="PTHR37809:SF1">
    <property type="entry name" value="RIBOSOMAL PROTEIN S12 METHYLTHIOTRANSFERASE ACCESSORY FACTOR YCAO"/>
    <property type="match status" value="1"/>
</dbReference>
<evidence type="ECO:0000313" key="2">
    <source>
        <dbReference type="EMBL" id="STJ12236.1"/>
    </source>
</evidence>
<proteinExistence type="predicted"/>
<accession>A0A376VKC3</accession>
<dbReference type="InterPro" id="IPR041080">
    <property type="entry name" value="YcaO_C"/>
</dbReference>
<evidence type="ECO:0000313" key="3">
    <source>
        <dbReference type="Proteomes" id="UP000254495"/>
    </source>
</evidence>